<evidence type="ECO:0000256" key="11">
    <source>
        <dbReference type="SAM" id="Phobius"/>
    </source>
</evidence>
<dbReference type="InterPro" id="IPR051045">
    <property type="entry name" value="TonB-dependent_transducer"/>
</dbReference>
<evidence type="ECO:0000256" key="4">
    <source>
        <dbReference type="ARBA" id="ARBA00022475"/>
    </source>
</evidence>
<evidence type="ECO:0000256" key="5">
    <source>
        <dbReference type="ARBA" id="ARBA00022519"/>
    </source>
</evidence>
<keyword evidence="3" id="KW-0813">Transport</keyword>
<feature type="compositionally biased region" description="Pro residues" evidence="10">
    <location>
        <begin position="141"/>
        <end position="155"/>
    </location>
</feature>
<dbReference type="NCBIfam" id="TIGR01352">
    <property type="entry name" value="tonB_Cterm"/>
    <property type="match status" value="1"/>
</dbReference>
<evidence type="ECO:0000256" key="1">
    <source>
        <dbReference type="ARBA" id="ARBA00004383"/>
    </source>
</evidence>
<keyword evidence="4" id="KW-1003">Cell membrane</keyword>
<feature type="region of interest" description="Disordered" evidence="10">
    <location>
        <begin position="60"/>
        <end position="170"/>
    </location>
</feature>
<name>A0ABZ2LE87_9BACT</name>
<keyword evidence="9 11" id="KW-0472">Membrane</keyword>
<dbReference type="Gene3D" id="3.30.1150.10">
    <property type="match status" value="1"/>
</dbReference>
<proteinExistence type="inferred from homology"/>
<dbReference type="Proteomes" id="UP001374803">
    <property type="component" value="Chromosome"/>
</dbReference>
<dbReference type="InterPro" id="IPR037682">
    <property type="entry name" value="TonB_C"/>
</dbReference>
<reference evidence="13" key="1">
    <citation type="submission" date="2021-12" db="EMBL/GenBank/DDBJ databases">
        <title>Discovery of the Pendulisporaceae a myxobacterial family with distinct sporulation behavior and unique specialized metabolism.</title>
        <authorList>
            <person name="Garcia R."/>
            <person name="Popoff A."/>
            <person name="Bader C.D."/>
            <person name="Loehr J."/>
            <person name="Walesch S."/>
            <person name="Walt C."/>
            <person name="Boldt J."/>
            <person name="Bunk B."/>
            <person name="Haeckl F.J.F.P.J."/>
            <person name="Gunesch A.P."/>
            <person name="Birkelbach J."/>
            <person name="Nuebel U."/>
            <person name="Pietschmann T."/>
            <person name="Bach T."/>
            <person name="Mueller R."/>
        </authorList>
    </citation>
    <scope>NUCLEOTIDE SEQUENCE</scope>
    <source>
        <strain evidence="13">MSr11367</strain>
    </source>
</reference>
<accession>A0ABZ2LE87</accession>
<dbReference type="EMBL" id="CP089983">
    <property type="protein sequence ID" value="WXB09077.1"/>
    <property type="molecule type" value="Genomic_DNA"/>
</dbReference>
<keyword evidence="7" id="KW-0653">Protein transport</keyword>
<keyword evidence="14" id="KW-1185">Reference proteome</keyword>
<comment type="similarity">
    <text evidence="2">Belongs to the TonB family.</text>
</comment>
<evidence type="ECO:0000256" key="2">
    <source>
        <dbReference type="ARBA" id="ARBA00006555"/>
    </source>
</evidence>
<evidence type="ECO:0000256" key="3">
    <source>
        <dbReference type="ARBA" id="ARBA00022448"/>
    </source>
</evidence>
<feature type="compositionally biased region" description="Pro residues" evidence="10">
    <location>
        <begin position="63"/>
        <end position="76"/>
    </location>
</feature>
<evidence type="ECO:0000313" key="13">
    <source>
        <dbReference type="EMBL" id="WXB09077.1"/>
    </source>
</evidence>
<feature type="compositionally biased region" description="Low complexity" evidence="10">
    <location>
        <begin position="113"/>
        <end position="126"/>
    </location>
</feature>
<evidence type="ECO:0000256" key="10">
    <source>
        <dbReference type="SAM" id="MobiDB-lite"/>
    </source>
</evidence>
<dbReference type="SUPFAM" id="SSF74653">
    <property type="entry name" value="TolA/TonB C-terminal domain"/>
    <property type="match status" value="1"/>
</dbReference>
<dbReference type="PANTHER" id="PTHR33446:SF2">
    <property type="entry name" value="PROTEIN TONB"/>
    <property type="match status" value="1"/>
</dbReference>
<keyword evidence="6 11" id="KW-0812">Transmembrane</keyword>
<dbReference type="PANTHER" id="PTHR33446">
    <property type="entry name" value="PROTEIN TONB-RELATED"/>
    <property type="match status" value="1"/>
</dbReference>
<protein>
    <submittedName>
        <fullName evidence="13">TonB family protein</fullName>
    </submittedName>
</protein>
<comment type="subcellular location">
    <subcellularLocation>
        <location evidence="1">Cell inner membrane</location>
        <topology evidence="1">Single-pass membrane protein</topology>
        <orientation evidence="1">Periplasmic side</orientation>
    </subcellularLocation>
</comment>
<evidence type="ECO:0000256" key="8">
    <source>
        <dbReference type="ARBA" id="ARBA00022989"/>
    </source>
</evidence>
<sequence length="247" mass="25924">MGFESFGQQEHDPARKRRLAVGAGAGLVVLGGLLAVGIAFGAIAPLQQEEEVDVKLVAKMPEAKPPPPPPPPPPRVKSPAPLGAKKASPITPPTVIPQEKPPETDLQNAKSEIPIGDGDPNGDPNGKAGGRGSGGVAVAPTAPPAPPAPPPPPIQLPEHVDPPQAIHKPMPEYPEAARKQGVETVVVVKFVVTETGDVADITIMRGHPLLDETVLAVVKTWRFQPAVMDGHAIRVYRVVKIPFKLRT</sequence>
<evidence type="ECO:0000259" key="12">
    <source>
        <dbReference type="PROSITE" id="PS52015"/>
    </source>
</evidence>
<evidence type="ECO:0000256" key="7">
    <source>
        <dbReference type="ARBA" id="ARBA00022927"/>
    </source>
</evidence>
<organism evidence="13 14">
    <name type="scientific">Pendulispora rubella</name>
    <dbReference type="NCBI Taxonomy" id="2741070"/>
    <lineage>
        <taxon>Bacteria</taxon>
        <taxon>Pseudomonadati</taxon>
        <taxon>Myxococcota</taxon>
        <taxon>Myxococcia</taxon>
        <taxon>Myxococcales</taxon>
        <taxon>Sorangiineae</taxon>
        <taxon>Pendulisporaceae</taxon>
        <taxon>Pendulispora</taxon>
    </lineage>
</organism>
<feature type="transmembrane region" description="Helical" evidence="11">
    <location>
        <begin position="21"/>
        <end position="44"/>
    </location>
</feature>
<dbReference type="Pfam" id="PF03544">
    <property type="entry name" value="TonB_C"/>
    <property type="match status" value="1"/>
</dbReference>
<feature type="domain" description="TonB C-terminal" evidence="12">
    <location>
        <begin position="158"/>
        <end position="247"/>
    </location>
</feature>
<dbReference type="InterPro" id="IPR006260">
    <property type="entry name" value="TonB/TolA_C"/>
</dbReference>
<keyword evidence="8 11" id="KW-1133">Transmembrane helix</keyword>
<gene>
    <name evidence="13" type="ORF">LVJ94_17810</name>
</gene>
<dbReference type="PRINTS" id="PR01217">
    <property type="entry name" value="PRICHEXTENSN"/>
</dbReference>
<evidence type="ECO:0000313" key="14">
    <source>
        <dbReference type="Proteomes" id="UP001374803"/>
    </source>
</evidence>
<evidence type="ECO:0000256" key="6">
    <source>
        <dbReference type="ARBA" id="ARBA00022692"/>
    </source>
</evidence>
<dbReference type="PROSITE" id="PS52015">
    <property type="entry name" value="TONB_CTD"/>
    <property type="match status" value="1"/>
</dbReference>
<dbReference type="RefSeq" id="WP_394838749.1">
    <property type="nucleotide sequence ID" value="NZ_CP089929.1"/>
</dbReference>
<evidence type="ECO:0000256" key="9">
    <source>
        <dbReference type="ARBA" id="ARBA00023136"/>
    </source>
</evidence>
<keyword evidence="5" id="KW-0997">Cell inner membrane</keyword>